<gene>
    <name evidence="3" type="ORF">DZ860_00260</name>
</gene>
<protein>
    <recommendedName>
        <fullName evidence="5">DNRLRE domain-containing protein</fullName>
    </recommendedName>
</protein>
<feature type="domain" description="Agd3 deacetylase" evidence="1">
    <location>
        <begin position="490"/>
        <end position="737"/>
    </location>
</feature>
<proteinExistence type="predicted"/>
<dbReference type="EMBL" id="QVMU01000001">
    <property type="protein sequence ID" value="RJX75157.1"/>
    <property type="molecule type" value="Genomic_DNA"/>
</dbReference>
<dbReference type="NCBIfam" id="NF033679">
    <property type="entry name" value="DNRLRE_dom"/>
    <property type="match status" value="1"/>
</dbReference>
<evidence type="ECO:0000259" key="2">
    <source>
        <dbReference type="Pfam" id="PF25116"/>
    </source>
</evidence>
<evidence type="ECO:0000313" key="4">
    <source>
        <dbReference type="Proteomes" id="UP000273252"/>
    </source>
</evidence>
<name>A0A3A6R205_9VIBR</name>
<comment type="caution">
    <text evidence="3">The sequence shown here is derived from an EMBL/GenBank/DDBJ whole genome shotgun (WGS) entry which is preliminary data.</text>
</comment>
<dbReference type="Proteomes" id="UP000273252">
    <property type="component" value="Unassembled WGS sequence"/>
</dbReference>
<dbReference type="Pfam" id="PF25116">
    <property type="entry name" value="CBM87_Agd3"/>
    <property type="match status" value="1"/>
</dbReference>
<evidence type="ECO:0008006" key="5">
    <source>
        <dbReference type="Google" id="ProtNLM"/>
    </source>
</evidence>
<evidence type="ECO:0000313" key="3">
    <source>
        <dbReference type="EMBL" id="RJX75157.1"/>
    </source>
</evidence>
<reference evidence="3 4" key="1">
    <citation type="submission" date="2018-08" db="EMBL/GenBank/DDBJ databases">
        <title>Vibrio isolated from the Eastern China Marginal Seas.</title>
        <authorList>
            <person name="Li Y."/>
        </authorList>
    </citation>
    <scope>NUCLEOTIDE SEQUENCE [LARGE SCALE GENOMIC DNA]</scope>
    <source>
        <strain evidence="3 4">BEI233</strain>
    </source>
</reference>
<accession>A0A3A6R205</accession>
<evidence type="ECO:0000259" key="1">
    <source>
        <dbReference type="Pfam" id="PF25115"/>
    </source>
</evidence>
<dbReference type="GO" id="GO:0005576">
    <property type="term" value="C:extracellular region"/>
    <property type="evidence" value="ECO:0007669"/>
    <property type="project" value="UniProtKB-SubCell"/>
</dbReference>
<dbReference type="AlphaFoldDB" id="A0A3A6R205"/>
<dbReference type="Pfam" id="PF25115">
    <property type="entry name" value="Agd3_CE"/>
    <property type="match status" value="1"/>
</dbReference>
<dbReference type="InterPro" id="IPR056827">
    <property type="entry name" value="CBM87_Agd3"/>
</dbReference>
<dbReference type="InterPro" id="IPR056826">
    <property type="entry name" value="Agd3_CE"/>
</dbReference>
<keyword evidence="4" id="KW-1185">Reference proteome</keyword>
<feature type="domain" description="Agd3 CBM87" evidence="2">
    <location>
        <begin position="18"/>
        <end position="101"/>
    </location>
</feature>
<sequence>MISSGTSEQDLGLDLIDDMLDEMGVPYDVLNASEETLTQERLVTDGKGNYNGIILTDASLYYTGPGNYLASAFSLDEWKILHQYEIDFEVRESVLSGYPVSGAYYKINYDLDYGMDLDTIEANSSFSANWQIPAEDKEIYEYVNRQGAFVVNDYSRMVHPLNDPEGPTVTPLLTESESGKALISVIEYPDGREVLLSTITNAWYLIHSQVLAYEFLNYATQGVFIGSRKVYLAAHIDDIFIENYIWDPVLNQTTGDIRYRTTAQDIENLVTVNNQFIANNPNISDFKLDFVFNGEGAAAAPPEPVSLISAQDTYINSLAPTNIYGSQKSAYAYKSRLQKERTLFFFDLPSNIDNLASQAILTLTTKDIPNMTSTRDPKGTICLVTQEWDESASWLSSMENVLWSRSGGRFNRQSCVPYQESNDLITVDITSIVNLWQNGDRDNLGLIMRAKRRNYNRVQVHTREADNANYHPQLSIVYQQEAEPLTDTVVANKDEFRFLNHTLSHRDMYTSSGATYDIAYEEINENLKVWQRLGFPDFAHASKSLVTGNHSGLEDAESSDDTYPPPEITPYPEGLNFELVYAMQALNIEYIASDSSRVNQDYEHFIQGTNIMLLPRYPTALFYNATTPTELTDEYNYIFYERYIENGEDPCFIAGAICQPRSYEEILAAEAEITLRHMLTYKSWPHYFHAANLRDYGDGATLQYDWLEVVAEKYNSVLNLPIINLDYSTIGEMSKEKLLAKEANVRGFWNRDNNTITLIADEPTTARVTGVTSDDNYGGQYILRTVIDQNGEVLEVNRSLD</sequence>
<organism evidence="3 4">
    <name type="scientific">Vibrio sinensis</name>
    <dbReference type="NCBI Taxonomy" id="2302434"/>
    <lineage>
        <taxon>Bacteria</taxon>
        <taxon>Pseudomonadati</taxon>
        <taxon>Pseudomonadota</taxon>
        <taxon>Gammaproteobacteria</taxon>
        <taxon>Vibrionales</taxon>
        <taxon>Vibrionaceae</taxon>
        <taxon>Vibrio</taxon>
    </lineage>
</organism>